<comment type="similarity">
    <text evidence="1">Belongs to the prefoldin subunit beta family.</text>
</comment>
<dbReference type="InterPro" id="IPR002777">
    <property type="entry name" value="PFD_beta-like"/>
</dbReference>
<sequence length="121" mass="13746">MSSGSGGKALTEQEIGVQVRQRQSELQALVQKLTDLERDAEEHALVLETLQEACKTEPDRKCFRLVGGVLVERTVKDVSPQLESQYEQIKALLETLTSQYKTKEAAFAEWQRDNNVVIRQR</sequence>
<evidence type="ECO:0000256" key="1">
    <source>
        <dbReference type="ARBA" id="ARBA00008045"/>
    </source>
</evidence>
<dbReference type="OrthoDB" id="29646at2759"/>
<evidence type="ECO:0000313" key="5">
    <source>
        <dbReference type="Proteomes" id="UP000777482"/>
    </source>
</evidence>
<dbReference type="EMBL" id="PUHQ01000166">
    <property type="protein sequence ID" value="KAG0653985.1"/>
    <property type="molecule type" value="Genomic_DNA"/>
</dbReference>
<dbReference type="InterPro" id="IPR027235">
    <property type="entry name" value="PFD2"/>
</dbReference>
<proteinExistence type="inferred from homology"/>
<evidence type="ECO:0008006" key="6">
    <source>
        <dbReference type="Google" id="ProtNLM"/>
    </source>
</evidence>
<evidence type="ECO:0000256" key="3">
    <source>
        <dbReference type="SAM" id="Coils"/>
    </source>
</evidence>
<dbReference type="PANTHER" id="PTHR13303">
    <property type="entry name" value="PREFOLDIN SUBUNIT 2"/>
    <property type="match status" value="1"/>
</dbReference>
<comment type="caution">
    <text evidence="4">The sequence shown here is derived from an EMBL/GenBank/DDBJ whole genome shotgun (WGS) entry which is preliminary data.</text>
</comment>
<dbReference type="GO" id="GO:0006457">
    <property type="term" value="P:protein folding"/>
    <property type="evidence" value="ECO:0007669"/>
    <property type="project" value="InterPro"/>
</dbReference>
<reference evidence="4 5" key="1">
    <citation type="submission" date="2020-11" db="EMBL/GenBank/DDBJ databases">
        <title>Kefir isolates.</title>
        <authorList>
            <person name="Marcisauskas S."/>
            <person name="Kim Y."/>
            <person name="Blasche S."/>
        </authorList>
    </citation>
    <scope>NUCLEOTIDE SEQUENCE [LARGE SCALE GENOMIC DNA]</scope>
    <source>
        <strain evidence="4 5">KR</strain>
    </source>
</reference>
<dbReference type="FunFam" id="1.10.287.370:FF:000002">
    <property type="entry name" value="Prefoldin subunit 2"/>
    <property type="match status" value="1"/>
</dbReference>
<dbReference type="InterPro" id="IPR009053">
    <property type="entry name" value="Prefoldin"/>
</dbReference>
<organism evidence="4 5">
    <name type="scientific">Rhodotorula mucilaginosa</name>
    <name type="common">Yeast</name>
    <name type="synonym">Rhodotorula rubra</name>
    <dbReference type="NCBI Taxonomy" id="5537"/>
    <lineage>
        <taxon>Eukaryota</taxon>
        <taxon>Fungi</taxon>
        <taxon>Dikarya</taxon>
        <taxon>Basidiomycota</taxon>
        <taxon>Pucciniomycotina</taxon>
        <taxon>Microbotryomycetes</taxon>
        <taxon>Sporidiobolales</taxon>
        <taxon>Sporidiobolaceae</taxon>
        <taxon>Rhodotorula</taxon>
    </lineage>
</organism>
<gene>
    <name evidence="4" type="ORF">C6P46_002030</name>
</gene>
<dbReference type="Proteomes" id="UP000777482">
    <property type="component" value="Unassembled WGS sequence"/>
</dbReference>
<dbReference type="GO" id="GO:0016272">
    <property type="term" value="C:prefoldin complex"/>
    <property type="evidence" value="ECO:0007669"/>
    <property type="project" value="InterPro"/>
</dbReference>
<dbReference type="SUPFAM" id="SSF46579">
    <property type="entry name" value="Prefoldin"/>
    <property type="match status" value="1"/>
</dbReference>
<protein>
    <recommendedName>
        <fullName evidence="6">Prefoldin subunit 2</fullName>
    </recommendedName>
</protein>
<feature type="coiled-coil region" evidence="3">
    <location>
        <begin position="19"/>
        <end position="53"/>
    </location>
</feature>
<feature type="coiled-coil region" evidence="3">
    <location>
        <begin position="86"/>
        <end position="113"/>
    </location>
</feature>
<keyword evidence="2" id="KW-0143">Chaperone</keyword>
<keyword evidence="5" id="KW-1185">Reference proteome</keyword>
<keyword evidence="3" id="KW-0175">Coiled coil</keyword>
<dbReference type="CDD" id="cd23163">
    <property type="entry name" value="Prefoldin_2"/>
    <property type="match status" value="1"/>
</dbReference>
<evidence type="ECO:0000313" key="4">
    <source>
        <dbReference type="EMBL" id="KAG0653985.1"/>
    </source>
</evidence>
<accession>A0A9P6VSZ8</accession>
<evidence type="ECO:0000256" key="2">
    <source>
        <dbReference type="ARBA" id="ARBA00023186"/>
    </source>
</evidence>
<dbReference type="Pfam" id="PF01920">
    <property type="entry name" value="Prefoldin_2"/>
    <property type="match status" value="1"/>
</dbReference>
<name>A0A9P6VSZ8_RHOMI</name>
<dbReference type="AlphaFoldDB" id="A0A9P6VSZ8"/>
<dbReference type="Gene3D" id="1.10.287.370">
    <property type="match status" value="1"/>
</dbReference>
<dbReference type="GO" id="GO:0051082">
    <property type="term" value="F:unfolded protein binding"/>
    <property type="evidence" value="ECO:0007669"/>
    <property type="project" value="InterPro"/>
</dbReference>